<keyword evidence="1" id="KW-0812">Transmembrane</keyword>
<dbReference type="RefSeq" id="YP_010840090.1">
    <property type="nucleotide sequence ID" value="NC_078400.1"/>
</dbReference>
<reference evidence="2" key="1">
    <citation type="journal article" date="2020" name="Plant Dis.">
        <title>Identification and Characterization of a Pear Chlorotic Leaf Spot- associated Virus, a Novel Emaravirus Associated with a Severe Disease of Pear Trees in China.</title>
        <authorList>
            <person name="Liu H."/>
            <person name="Wang G."/>
            <person name="Yang Z."/>
            <person name="Wang Y."/>
            <person name="Zhang Z."/>
            <person name="Liu H."/>
            <person name="Waqas M."/>
            <person name="Hong N."/>
        </authorList>
    </citation>
    <scope>NUCLEOTIDE SEQUENCE</scope>
    <source>
        <strain evidence="2">PCLSaV-CG1</strain>
    </source>
</reference>
<keyword evidence="1" id="KW-0472">Membrane</keyword>
<feature type="transmembrane region" description="Helical" evidence="1">
    <location>
        <begin position="124"/>
        <end position="148"/>
    </location>
</feature>
<dbReference type="Proteomes" id="UP000682138">
    <property type="component" value="Genome"/>
</dbReference>
<keyword evidence="1" id="KW-1133">Transmembrane helix</keyword>
<organism evidence="2 3">
    <name type="scientific">Pear chlorotic leaf spot-associated virus</name>
    <dbReference type="NCBI Taxonomy" id="2603627"/>
    <lineage>
        <taxon>Viruses</taxon>
        <taxon>Riboviria</taxon>
        <taxon>Orthornavirae</taxon>
        <taxon>Negarnaviricota</taxon>
        <taxon>Polyploviricotina</taxon>
        <taxon>Bunyaviricetes</taxon>
        <taxon>Elliovirales</taxon>
        <taxon>Fimoviridae</taxon>
        <taxon>Emaravirus</taxon>
        <taxon>Emaravirus pyri</taxon>
    </lineage>
</organism>
<feature type="transmembrane region" description="Helical" evidence="1">
    <location>
        <begin position="571"/>
        <end position="589"/>
    </location>
</feature>
<dbReference type="KEGG" id="vg:80550578"/>
<feature type="transmembrane region" description="Helical" evidence="1">
    <location>
        <begin position="7"/>
        <end position="25"/>
    </location>
</feature>
<sequence length="612" mass="69273">MLKCVKSYIFVSVVCSILLVTIFTINGVKTKRGSCSCEFSLKQEDMIYFVLVPDDACKFETASRTTISGDRIYSESDMITILCKGELMTFEKPTYYSGCKYLSKSSCALYLSLKSFFNHLLSYLFFYIIRTPLTFLCALCYSLVLFIFRNKLRSCEACGRKYLIYHNCLYPVKFNLKNIYLVLILVIHILSLKVTATLEHSVIQTSGGSIINLPDIPGVIHKFEYNGHILEIQLHSSTALYSVERIHDVLMVGSPTIVDSASTCELRMADCTNKLKTKRADYTFTKLKDSFACFVNQLKVCFTCTNDYAIVGSVVKLKYSHLIISMTAWLNGKKTNKVQFDKRTPNPPLLDTNKLYFIALDDTFYAGNICQQPSESCWGKNIVTKTGDVLLYKKIEIKDQPGKGFSLLQCAIPDHTYVTSLQQVNANVVKDQLVHNVKLSSVTFNLEQIPKPIASVCDGDMNLMVRSEGCYSCPQGYLIHMSSDCNSCCNITCQFNNETRNIVMGKNDTIRQHLYSDVKDVHMSCSNNQEFTFELEKQSYEAHIVSDQAHIVDPIESFSLNLNPFKEVERFLTNAGMVLVLGLASVLILKSFMIFRAATPVELFRHAKFKQL</sequence>
<evidence type="ECO:0000313" key="2">
    <source>
        <dbReference type="EMBL" id="QEE82893.1"/>
    </source>
</evidence>
<proteinExistence type="predicted"/>
<evidence type="ECO:0000313" key="3">
    <source>
        <dbReference type="Proteomes" id="UP000682138"/>
    </source>
</evidence>
<dbReference type="EMBL" id="MK602178">
    <property type="protein sequence ID" value="QEE82893.1"/>
    <property type="molecule type" value="Genomic_RNA"/>
</dbReference>
<dbReference type="GeneID" id="80550578"/>
<keyword evidence="3" id="KW-1185">Reference proteome</keyword>
<accession>A0A7D0J3C9</accession>
<name>A0A7D0J3C9_9VIRU</name>
<evidence type="ECO:0000256" key="1">
    <source>
        <dbReference type="SAM" id="Phobius"/>
    </source>
</evidence>
<protein>
    <submittedName>
        <fullName evidence="2">Glycoprotein</fullName>
    </submittedName>
</protein>
<feature type="transmembrane region" description="Helical" evidence="1">
    <location>
        <begin position="179"/>
        <end position="196"/>
    </location>
</feature>